<dbReference type="EMBL" id="MDEJ01000321">
    <property type="protein sequence ID" value="PPU79306.1"/>
    <property type="molecule type" value="Genomic_DNA"/>
</dbReference>
<name>A0A2S7DZN9_9XANT</name>
<comment type="caution">
    <text evidence="1">The sequence shown here is derived from an EMBL/GenBank/DDBJ whole genome shotgun (WGS) entry which is preliminary data.</text>
</comment>
<accession>A0A2S7DZN9</accession>
<reference evidence="2" key="1">
    <citation type="submission" date="2016-08" db="EMBL/GenBank/DDBJ databases">
        <authorList>
            <person name="Merda D."/>
            <person name="Briand M."/>
            <person name="Taghouti G."/>
            <person name="Carrere S."/>
            <person name="Gouzy J."/>
            <person name="Portier P."/>
            <person name="Jacques M.-A."/>
            <person name="Fischer-Le Saux M."/>
        </authorList>
    </citation>
    <scope>NUCLEOTIDE SEQUENCE [LARGE SCALE GENOMIC DNA]</scope>
    <source>
        <strain evidence="2">CFBP1817</strain>
    </source>
</reference>
<dbReference type="AlphaFoldDB" id="A0A2S7DZN9"/>
<organism evidence="1 2">
    <name type="scientific">Xanthomonas populi</name>
    <dbReference type="NCBI Taxonomy" id="53414"/>
    <lineage>
        <taxon>Bacteria</taxon>
        <taxon>Pseudomonadati</taxon>
        <taxon>Pseudomonadota</taxon>
        <taxon>Gammaproteobacteria</taxon>
        <taxon>Lysobacterales</taxon>
        <taxon>Lysobacteraceae</taxon>
        <taxon>Xanthomonas</taxon>
    </lineage>
</organism>
<sequence length="112" mass="12305">MENYIDVLKNLQGGARMPATSLATWLYREIDLGEQASIAGMLDRLVSDFRISSEEFDALFVREYDFSAQFAEVPIDISDIEGLIGTPPGVVPTKGVSLHELKIQGLGPIMDC</sequence>
<evidence type="ECO:0000313" key="1">
    <source>
        <dbReference type="EMBL" id="PPU79306.1"/>
    </source>
</evidence>
<keyword evidence="2" id="KW-1185">Reference proteome</keyword>
<gene>
    <name evidence="1" type="ORF">XpopCFBP1817_20710</name>
</gene>
<dbReference type="Proteomes" id="UP000239939">
    <property type="component" value="Unassembled WGS sequence"/>
</dbReference>
<proteinExistence type="predicted"/>
<evidence type="ECO:0000313" key="2">
    <source>
        <dbReference type="Proteomes" id="UP000239939"/>
    </source>
</evidence>
<protein>
    <submittedName>
        <fullName evidence="1">Uncharacterized protein</fullName>
    </submittedName>
</protein>